<dbReference type="EMBL" id="UAVY01000008">
    <property type="protein sequence ID" value="SQB39749.1"/>
    <property type="molecule type" value="Genomic_DNA"/>
</dbReference>
<name>A0A2X2YP33_CITKO</name>
<accession>A0A2X2YP33</accession>
<proteinExistence type="predicted"/>
<reference evidence="1 2" key="1">
    <citation type="submission" date="2018-06" db="EMBL/GenBank/DDBJ databases">
        <authorList>
            <consortium name="Pathogen Informatics"/>
            <person name="Doyle S."/>
        </authorList>
    </citation>
    <scope>NUCLEOTIDE SEQUENCE [LARGE SCALE GENOMIC DNA]</scope>
    <source>
        <strain evidence="1 2">NCTC10786</strain>
    </source>
</reference>
<dbReference type="Proteomes" id="UP000251584">
    <property type="component" value="Unassembled WGS sequence"/>
</dbReference>
<sequence>MTSKPELFARIEKSFSQHTPSEKRVAGWLLAHARRYRLKRQTVSPERQAPAASRWERYLRKLGFRNLEDAKASLRELPSVPYQPWGDE</sequence>
<dbReference type="AlphaFoldDB" id="A0A2X2YP33"/>
<organism evidence="1 2">
    <name type="scientific">Citrobacter koseri</name>
    <name type="common">Citrobacter diversus</name>
    <dbReference type="NCBI Taxonomy" id="545"/>
    <lineage>
        <taxon>Bacteria</taxon>
        <taxon>Pseudomonadati</taxon>
        <taxon>Pseudomonadota</taxon>
        <taxon>Gammaproteobacteria</taxon>
        <taxon>Enterobacterales</taxon>
        <taxon>Enterobacteriaceae</taxon>
        <taxon>Citrobacter</taxon>
    </lineage>
</organism>
<evidence type="ECO:0000313" key="1">
    <source>
        <dbReference type="EMBL" id="SQB39749.1"/>
    </source>
</evidence>
<gene>
    <name evidence="1" type="ORF">NCTC10786_04831</name>
</gene>
<protein>
    <submittedName>
        <fullName evidence="1">Uncharacterized protein</fullName>
    </submittedName>
</protein>
<evidence type="ECO:0000313" key="2">
    <source>
        <dbReference type="Proteomes" id="UP000251584"/>
    </source>
</evidence>